<evidence type="ECO:0000256" key="4">
    <source>
        <dbReference type="ARBA" id="ARBA00022806"/>
    </source>
</evidence>
<proteinExistence type="inferred from homology"/>
<dbReference type="RefSeq" id="WP_074107467.1">
    <property type="nucleotide sequence ID" value="NZ_LVWI01000036.1"/>
</dbReference>
<dbReference type="CDD" id="cd18808">
    <property type="entry name" value="SF1_C_Upf1"/>
    <property type="match status" value="1"/>
</dbReference>
<dbReference type="SMART" id="SM00382">
    <property type="entry name" value="AAA"/>
    <property type="match status" value="1"/>
</dbReference>
<keyword evidence="5" id="KW-0067">ATP-binding</keyword>
<dbReference type="Gene3D" id="3.40.960.10">
    <property type="entry name" value="VSR Endonuclease"/>
    <property type="match status" value="1"/>
</dbReference>
<dbReference type="InterPro" id="IPR050534">
    <property type="entry name" value="Coronavir_polyprotein_1ab"/>
</dbReference>
<evidence type="ECO:0000256" key="1">
    <source>
        <dbReference type="ARBA" id="ARBA00007913"/>
    </source>
</evidence>
<dbReference type="PANTHER" id="PTHR43788">
    <property type="entry name" value="DNA2/NAM7 HELICASE FAMILY MEMBER"/>
    <property type="match status" value="1"/>
</dbReference>
<dbReference type="InterPro" id="IPR041677">
    <property type="entry name" value="DNA2/NAM7_AAA_11"/>
</dbReference>
<dbReference type="InterPro" id="IPR003593">
    <property type="entry name" value="AAA+_ATPase"/>
</dbReference>
<dbReference type="Gene3D" id="3.40.50.300">
    <property type="entry name" value="P-loop containing nucleotide triphosphate hydrolases"/>
    <property type="match status" value="2"/>
</dbReference>
<dbReference type="SUPFAM" id="SSF52540">
    <property type="entry name" value="P-loop containing nucleoside triphosphate hydrolases"/>
    <property type="match status" value="1"/>
</dbReference>
<dbReference type="InterPro" id="IPR027417">
    <property type="entry name" value="P-loop_NTPase"/>
</dbReference>
<comment type="similarity">
    <text evidence="1">Belongs to the DNA2/NAM7 helicase family.</text>
</comment>
<dbReference type="Pfam" id="PF13087">
    <property type="entry name" value="AAA_12"/>
    <property type="match status" value="1"/>
</dbReference>
<comment type="caution">
    <text evidence="7">The sequence shown here is derived from an EMBL/GenBank/DDBJ whole genome shotgun (WGS) entry which is preliminary data.</text>
</comment>
<sequence>MDEERYLIVVKNKDRTSEIAAYEQLGAYIQVTYRSSSNPYHYYASDVIILNKPVITAITQEQVVFHRNNPLTNVIRVLDFGPRIRVFFRDGTNRVYEAEHVRIDSSGVKSSDALKVMDYWCAISRHIKSGEEQPEMEAFLKREFAKLSFVHPESVLSHYVNGSPVSADFSAQSQPIFPFRYNLSQKTALDQALRSKISIIEGPPGTGKTQTILNILANLAVMQQKKVAVVSGNNAAVQNVRDKLEAEGYPFLVAALGNKENKESFFANLPVADVSGWESELPEAELLSKVQELDSRITRLMELDVEKARLKQQLSAYVLEQKHFENYYAKQDIEPLEKLSFYRETPERMLEFMKDSHLAVRKEKENGLLYKFKLFVKHGFTELKYLKEQGADVILNVQRKFYVLRIEELSGHIDQIEKELKTQSYQPLLEEHQQCSAQLFRHRLHEKYRDLPRVECTSKDYRQSKNFKSFIEYYPIVLSTTHSLRNCVPANDLLDYVIIDESSQVDLVTGALALSCCKRAIIVGDTKQLPQIVSMEIEQAVGNAASAGIDEAYNYFQHNLLSSMLALYGDDIPKVMLKEHYRCHPQIIQFCNQKYYDGDLITFTAEEDTDVPLLIYRTAPGNHLREVTRGEKKGKFNQRELDVIEGEILAGWEEVAAGQSDIGFVTPYRKQVEKAAGQFTDDIESDTIHKYQGREKPIMIMSTVLDQTRSGKMGMKFVNDPCKVNVAVSRAQKKFILVTDHALFRKYGNEIGDLVRYMEYSTLDDNLVESEVVSIFDLLYKEYSDKLHAFRERVKGFNVSKYKSENIMQALLTELLQEPAYSGFTLGNQVVLKNLFVNTDRLENHERRYLQNNASVDFVIYHKLDKTAALAIEVDGFQFHENKPEQKERDRMKNDIFTKYGLILKRFKTNESAEEQKIRELLDAAIVQSG</sequence>
<feature type="domain" description="AAA+ ATPase" evidence="6">
    <location>
        <begin position="194"/>
        <end position="509"/>
    </location>
</feature>
<accession>A0ABX3EP30</accession>
<evidence type="ECO:0000259" key="6">
    <source>
        <dbReference type="SMART" id="SM00382"/>
    </source>
</evidence>
<evidence type="ECO:0000256" key="3">
    <source>
        <dbReference type="ARBA" id="ARBA00022801"/>
    </source>
</evidence>
<evidence type="ECO:0000256" key="2">
    <source>
        <dbReference type="ARBA" id="ARBA00022741"/>
    </source>
</evidence>
<dbReference type="Pfam" id="PF13086">
    <property type="entry name" value="AAA_11"/>
    <property type="match status" value="1"/>
</dbReference>
<reference evidence="7 8" key="1">
    <citation type="submission" date="2016-03" db="EMBL/GenBank/DDBJ databases">
        <authorList>
            <person name="Sant'Anna F.H."/>
            <person name="Ambrosini A."/>
            <person name="Souza R."/>
            <person name="Bach E."/>
            <person name="Fernandes G."/>
            <person name="Balsanelli E."/>
            <person name="Baura V.A."/>
            <person name="Souza E.M."/>
            <person name="Passaglia L."/>
        </authorList>
    </citation>
    <scope>NUCLEOTIDE SEQUENCE [LARGE SCALE GENOMIC DNA]</scope>
    <source>
        <strain evidence="7 8">P26E</strain>
    </source>
</reference>
<evidence type="ECO:0000313" key="7">
    <source>
        <dbReference type="EMBL" id="OKP87044.1"/>
    </source>
</evidence>
<evidence type="ECO:0000256" key="5">
    <source>
        <dbReference type="ARBA" id="ARBA00022840"/>
    </source>
</evidence>
<protein>
    <recommendedName>
        <fullName evidence="6">AAA+ ATPase domain-containing protein</fullName>
    </recommendedName>
</protein>
<dbReference type="EMBL" id="LVWI01000036">
    <property type="protein sequence ID" value="OKP87044.1"/>
    <property type="molecule type" value="Genomic_DNA"/>
</dbReference>
<organism evidence="7 8">
    <name type="scientific">Paenibacillus helianthi</name>
    <dbReference type="NCBI Taxonomy" id="1349432"/>
    <lineage>
        <taxon>Bacteria</taxon>
        <taxon>Bacillati</taxon>
        <taxon>Bacillota</taxon>
        <taxon>Bacilli</taxon>
        <taxon>Bacillales</taxon>
        <taxon>Paenibacillaceae</taxon>
        <taxon>Paenibacillus</taxon>
    </lineage>
</organism>
<keyword evidence="8" id="KW-1185">Reference proteome</keyword>
<gene>
    <name evidence="7" type="ORF">A3844_11140</name>
</gene>
<keyword evidence="2" id="KW-0547">Nucleotide-binding</keyword>
<dbReference type="Proteomes" id="UP000186058">
    <property type="component" value="Unassembled WGS sequence"/>
</dbReference>
<dbReference type="Pfam" id="PF10881">
    <property type="entry name" value="DUF2726"/>
    <property type="match status" value="1"/>
</dbReference>
<dbReference type="InterPro" id="IPR024402">
    <property type="entry name" value="DUF2726"/>
</dbReference>
<keyword evidence="3" id="KW-0378">Hydrolase</keyword>
<dbReference type="InterPro" id="IPR041679">
    <property type="entry name" value="DNA2/NAM7-like_C"/>
</dbReference>
<dbReference type="PANTHER" id="PTHR43788:SF8">
    <property type="entry name" value="DNA-BINDING PROTEIN SMUBP-2"/>
    <property type="match status" value="1"/>
</dbReference>
<evidence type="ECO:0000313" key="8">
    <source>
        <dbReference type="Proteomes" id="UP000186058"/>
    </source>
</evidence>
<name>A0ABX3EP30_9BACL</name>
<keyword evidence="4" id="KW-0347">Helicase</keyword>
<dbReference type="CDD" id="cd17934">
    <property type="entry name" value="DEXXQc_Upf1-like"/>
    <property type="match status" value="1"/>
</dbReference>
<dbReference type="InterPro" id="IPR047187">
    <property type="entry name" value="SF1_C_Upf1"/>
</dbReference>